<protein>
    <submittedName>
        <fullName evidence="2">Uncharacterized protein</fullName>
    </submittedName>
</protein>
<feature type="transmembrane region" description="Helical" evidence="1">
    <location>
        <begin position="46"/>
        <end position="64"/>
    </location>
</feature>
<evidence type="ECO:0000256" key="1">
    <source>
        <dbReference type="SAM" id="Phobius"/>
    </source>
</evidence>
<name>A0AA37BIQ4_9ACTN</name>
<keyword evidence="1" id="KW-0812">Transmembrane</keyword>
<evidence type="ECO:0000313" key="3">
    <source>
        <dbReference type="Proteomes" id="UP000627984"/>
    </source>
</evidence>
<gene>
    <name evidence="2" type="ORF">GCM10010126_40320</name>
</gene>
<dbReference type="AlphaFoldDB" id="A0AA37BIQ4"/>
<reference evidence="2" key="1">
    <citation type="journal article" date="2014" name="Int. J. Syst. Evol. Microbiol.">
        <title>Complete genome sequence of Corynebacterium casei LMG S-19264T (=DSM 44701T), isolated from a smear-ripened cheese.</title>
        <authorList>
            <consortium name="US DOE Joint Genome Institute (JGI-PGF)"/>
            <person name="Walter F."/>
            <person name="Albersmeier A."/>
            <person name="Kalinowski J."/>
            <person name="Ruckert C."/>
        </authorList>
    </citation>
    <scope>NUCLEOTIDE SEQUENCE</scope>
    <source>
        <strain evidence="2">JCM 3093</strain>
    </source>
</reference>
<keyword evidence="1" id="KW-0472">Membrane</keyword>
<sequence length="68" mass="7108">MPLPPCSPACTRYAAACLLAGYGWPAVTGAPWAATGPAAGEYLYDAALHALFLGFVVSMVFACSRTRR</sequence>
<keyword evidence="1" id="KW-1133">Transmembrane helix</keyword>
<proteinExistence type="predicted"/>
<reference evidence="2" key="2">
    <citation type="submission" date="2022-09" db="EMBL/GenBank/DDBJ databases">
        <authorList>
            <person name="Sun Q."/>
            <person name="Ohkuma M."/>
        </authorList>
    </citation>
    <scope>NUCLEOTIDE SEQUENCE</scope>
    <source>
        <strain evidence="2">JCM 3093</strain>
    </source>
</reference>
<accession>A0AA37BIQ4</accession>
<evidence type="ECO:0000313" key="2">
    <source>
        <dbReference type="EMBL" id="GGK76972.1"/>
    </source>
</evidence>
<dbReference type="Proteomes" id="UP000627984">
    <property type="component" value="Unassembled WGS sequence"/>
</dbReference>
<organism evidence="2 3">
    <name type="scientific">Planomonospora parontospora</name>
    <dbReference type="NCBI Taxonomy" id="58119"/>
    <lineage>
        <taxon>Bacteria</taxon>
        <taxon>Bacillati</taxon>
        <taxon>Actinomycetota</taxon>
        <taxon>Actinomycetes</taxon>
        <taxon>Streptosporangiales</taxon>
        <taxon>Streptosporangiaceae</taxon>
        <taxon>Planomonospora</taxon>
    </lineage>
</organism>
<dbReference type="EMBL" id="BMQD01000012">
    <property type="protein sequence ID" value="GGK76972.1"/>
    <property type="molecule type" value="Genomic_DNA"/>
</dbReference>
<comment type="caution">
    <text evidence="2">The sequence shown here is derived from an EMBL/GenBank/DDBJ whole genome shotgun (WGS) entry which is preliminary data.</text>
</comment>
<feature type="transmembrane region" description="Helical" evidence="1">
    <location>
        <begin position="12"/>
        <end position="34"/>
    </location>
</feature>